<evidence type="ECO:0000313" key="2">
    <source>
        <dbReference type="EMBL" id="GAA4484524.1"/>
    </source>
</evidence>
<feature type="domain" description="Amine oxidase" evidence="1">
    <location>
        <begin position="11"/>
        <end position="89"/>
    </location>
</feature>
<dbReference type="PANTHER" id="PTHR10742">
    <property type="entry name" value="FLAVIN MONOAMINE OXIDASE"/>
    <property type="match status" value="1"/>
</dbReference>
<protein>
    <submittedName>
        <fullName evidence="2">NAD(P)/FAD-dependent oxidoreductase</fullName>
    </submittedName>
</protein>
<dbReference type="Proteomes" id="UP001500731">
    <property type="component" value="Unassembled WGS sequence"/>
</dbReference>
<organism evidence="2 3">
    <name type="scientific">Microbacterium panaciterrae</name>
    <dbReference type="NCBI Taxonomy" id="985759"/>
    <lineage>
        <taxon>Bacteria</taxon>
        <taxon>Bacillati</taxon>
        <taxon>Actinomycetota</taxon>
        <taxon>Actinomycetes</taxon>
        <taxon>Micrococcales</taxon>
        <taxon>Microbacteriaceae</taxon>
        <taxon>Microbacterium</taxon>
    </lineage>
</organism>
<dbReference type="InterPro" id="IPR002937">
    <property type="entry name" value="Amino_oxidase"/>
</dbReference>
<dbReference type="Pfam" id="PF01593">
    <property type="entry name" value="Amino_oxidase"/>
    <property type="match status" value="2"/>
</dbReference>
<accession>A0ABP8PA69</accession>
<dbReference type="EMBL" id="BAABGP010000012">
    <property type="protein sequence ID" value="GAA4484524.1"/>
    <property type="molecule type" value="Genomic_DNA"/>
</dbReference>
<gene>
    <name evidence="2" type="ORF">GCM10023171_17540</name>
</gene>
<name>A0ABP8PA69_9MICO</name>
<dbReference type="PANTHER" id="PTHR10742:SF410">
    <property type="entry name" value="LYSINE-SPECIFIC HISTONE DEMETHYLASE 2"/>
    <property type="match status" value="1"/>
</dbReference>
<dbReference type="Gene3D" id="3.50.50.60">
    <property type="entry name" value="FAD/NAD(P)-binding domain"/>
    <property type="match status" value="1"/>
</dbReference>
<comment type="caution">
    <text evidence="2">The sequence shown here is derived from an EMBL/GenBank/DDBJ whole genome shotgun (WGS) entry which is preliminary data.</text>
</comment>
<keyword evidence="3" id="KW-1185">Reference proteome</keyword>
<evidence type="ECO:0000313" key="3">
    <source>
        <dbReference type="Proteomes" id="UP001500731"/>
    </source>
</evidence>
<dbReference type="RefSeq" id="WP_345186173.1">
    <property type="nucleotide sequence ID" value="NZ_BAABGP010000012.1"/>
</dbReference>
<reference evidence="3" key="1">
    <citation type="journal article" date="2019" name="Int. J. Syst. Evol. Microbiol.">
        <title>The Global Catalogue of Microorganisms (GCM) 10K type strain sequencing project: providing services to taxonomists for standard genome sequencing and annotation.</title>
        <authorList>
            <consortium name="The Broad Institute Genomics Platform"/>
            <consortium name="The Broad Institute Genome Sequencing Center for Infectious Disease"/>
            <person name="Wu L."/>
            <person name="Ma J."/>
        </authorList>
    </citation>
    <scope>NUCLEOTIDE SEQUENCE [LARGE SCALE GENOMIC DNA]</scope>
    <source>
        <strain evidence="3">JCM 17839</strain>
    </source>
</reference>
<dbReference type="PRINTS" id="PR00419">
    <property type="entry name" value="ADXRDTASE"/>
</dbReference>
<proteinExistence type="predicted"/>
<dbReference type="InterPro" id="IPR036188">
    <property type="entry name" value="FAD/NAD-bd_sf"/>
</dbReference>
<feature type="domain" description="Amine oxidase" evidence="1">
    <location>
        <begin position="169"/>
        <end position="405"/>
    </location>
</feature>
<dbReference type="InterPro" id="IPR050281">
    <property type="entry name" value="Flavin_monoamine_oxidase"/>
</dbReference>
<dbReference type="SUPFAM" id="SSF51905">
    <property type="entry name" value="FAD/NAD(P)-binding domain"/>
    <property type="match status" value="1"/>
</dbReference>
<sequence>MARIAVLGAGLAGLAAADTLTKAGQDIVVFEARDRPGGRVWSEEIVVQDRVCTIERGAEFVLHGYSAMRQLMAEHDVELVDTGMSYYVRTPGDAPSVITDDMVAAGREARSVTRQLGGARSAEEVLSRLELRREVVDALRARIEISTAVGARHVTADALGQIADVEPKPSWRIRGGNQRLPEALAHALAGSLRYRSTVRHVVNLPDGGVVVATDDGSKVFDAVVVALPLAVVRGSKDISLPRSAERDVALARVVQGHAAKLHLPLISPPTTSAVMSVRDRYWTWTAIDSTGTVAPVLNAFMGTSAAIDRVGLRLEPQRWVRKARALRPELMIGDDDQVVSTIWSDDPLAGGAYAAHAPGNPSSSGPGLETPIGDVFWAGEYAEPEFTGLMEGAIRSGKRAAERVLEAVRHNTTGIGERTRA</sequence>
<evidence type="ECO:0000259" key="1">
    <source>
        <dbReference type="Pfam" id="PF01593"/>
    </source>
</evidence>